<dbReference type="InterPro" id="IPR038577">
    <property type="entry name" value="GT10-like_C_sf"/>
</dbReference>
<evidence type="ECO:0000256" key="2">
    <source>
        <dbReference type="ARBA" id="ARBA00004934"/>
    </source>
</evidence>
<dbReference type="InterPro" id="IPR031481">
    <property type="entry name" value="Glyco_tran_10_N"/>
</dbReference>
<protein>
    <recommendedName>
        <fullName evidence="24">Fucosyltransferase</fullName>
        <ecNumber evidence="24">2.4.1.-</ecNumber>
    </recommendedName>
</protein>
<evidence type="ECO:0000256" key="10">
    <source>
        <dbReference type="ARBA" id="ARBA00023034"/>
    </source>
</evidence>
<dbReference type="PANTHER" id="PTHR11929">
    <property type="entry name" value="ALPHA- 1,3 -FUCOSYLTRANSFERASE"/>
    <property type="match status" value="1"/>
</dbReference>
<feature type="domain" description="Fucosyltransferase C-terminal" evidence="25">
    <location>
        <begin position="240"/>
        <end position="420"/>
    </location>
</feature>
<organism evidence="27 28">
    <name type="scientific">Sparus aurata</name>
    <name type="common">Gilthead sea bream</name>
    <dbReference type="NCBI Taxonomy" id="8175"/>
    <lineage>
        <taxon>Eukaryota</taxon>
        <taxon>Metazoa</taxon>
        <taxon>Chordata</taxon>
        <taxon>Craniata</taxon>
        <taxon>Vertebrata</taxon>
        <taxon>Euteleostomi</taxon>
        <taxon>Actinopterygii</taxon>
        <taxon>Neopterygii</taxon>
        <taxon>Teleostei</taxon>
        <taxon>Neoteleostei</taxon>
        <taxon>Acanthomorphata</taxon>
        <taxon>Eupercaria</taxon>
        <taxon>Spariformes</taxon>
        <taxon>Sparidae</taxon>
        <taxon>Sparus</taxon>
    </lineage>
</organism>
<accession>A0A671VV00</accession>
<keyword evidence="11" id="KW-0443">Lipid metabolism</keyword>
<dbReference type="GeneTree" id="ENSGT00940000164360"/>
<evidence type="ECO:0000313" key="27">
    <source>
        <dbReference type="Ensembl" id="ENSSAUP00010029547.1"/>
    </source>
</evidence>
<dbReference type="OMA" id="EFTHAIC"/>
<evidence type="ECO:0000256" key="16">
    <source>
        <dbReference type="ARBA" id="ARBA00036053"/>
    </source>
</evidence>
<evidence type="ECO:0000256" key="19">
    <source>
        <dbReference type="ARBA" id="ARBA00036481"/>
    </source>
</evidence>
<dbReference type="InterPro" id="IPR001503">
    <property type="entry name" value="Glyco_trans_10"/>
</dbReference>
<dbReference type="SUPFAM" id="SSF53756">
    <property type="entry name" value="UDP-Glycosyltransferase/glycogen phosphorylase"/>
    <property type="match status" value="1"/>
</dbReference>
<comment type="catalytic activity">
    <reaction evidence="23">
        <text>an alpha-L-Fuc-(1-&gt;2)-beta-D-Gal-(1-&gt;4)-beta-D-GlcNAc derivative + GDP-beta-L-fucose = an alpha-L-Fuc-(1-&gt;2)-beta-D-Gal-(1-&gt;4)-[alpha-L-Fuc-(1-&gt;3)]-beta-D-GlcNAc derivative + GDP + H(+)</text>
        <dbReference type="Rhea" id="RHEA:77191"/>
        <dbReference type="ChEBI" id="CHEBI:15378"/>
        <dbReference type="ChEBI" id="CHEBI:57273"/>
        <dbReference type="ChEBI" id="CHEBI:58189"/>
        <dbReference type="ChEBI" id="CHEBI:133510"/>
        <dbReference type="ChEBI" id="CHEBI:195560"/>
    </reaction>
    <physiologicalReaction direction="left-to-right" evidence="23">
        <dbReference type="Rhea" id="RHEA:77192"/>
    </physiologicalReaction>
</comment>
<evidence type="ECO:0000256" key="12">
    <source>
        <dbReference type="ARBA" id="ARBA00023136"/>
    </source>
</evidence>
<evidence type="ECO:0000256" key="22">
    <source>
        <dbReference type="ARBA" id="ARBA00043828"/>
    </source>
</evidence>
<evidence type="ECO:0000256" key="21">
    <source>
        <dbReference type="ARBA" id="ARBA00037848"/>
    </source>
</evidence>
<dbReference type="AlphaFoldDB" id="A0A671VV00"/>
<evidence type="ECO:0000256" key="15">
    <source>
        <dbReference type="ARBA" id="ARBA00029329"/>
    </source>
</evidence>
<comment type="catalytic activity">
    <reaction evidence="15">
        <text>a beta-D-galactosyl-(1-&gt;4)-N-acetyl-beta-D-glucosaminyl derivative + GDP-beta-L-fucose = a beta-D-galactosyl-(1-&gt;4)-[alpha-L-fucosyl-(1-&gt;3)]-N-acetyl-beta-D-glucosaminyl derivative + GDP + H(+)</text>
        <dbReference type="Rhea" id="RHEA:14257"/>
        <dbReference type="ChEBI" id="CHEBI:15378"/>
        <dbReference type="ChEBI" id="CHEBI:57273"/>
        <dbReference type="ChEBI" id="CHEBI:58189"/>
        <dbReference type="ChEBI" id="CHEBI:133507"/>
        <dbReference type="ChEBI" id="CHEBI:137941"/>
        <dbReference type="EC" id="2.4.1.152"/>
    </reaction>
    <physiologicalReaction direction="left-to-right" evidence="15">
        <dbReference type="Rhea" id="RHEA:14258"/>
    </physiologicalReaction>
</comment>
<evidence type="ECO:0000256" key="14">
    <source>
        <dbReference type="ARBA" id="ARBA00023180"/>
    </source>
</evidence>
<evidence type="ECO:0000256" key="7">
    <source>
        <dbReference type="ARBA" id="ARBA00022692"/>
    </source>
</evidence>
<dbReference type="FunFam" id="3.40.50.11660:FF:000001">
    <property type="entry name" value="alpha-(1,3)-fucosyltransferase 9"/>
    <property type="match status" value="1"/>
</dbReference>
<evidence type="ECO:0000256" key="18">
    <source>
        <dbReference type="ARBA" id="ARBA00036295"/>
    </source>
</evidence>
<evidence type="ECO:0000256" key="4">
    <source>
        <dbReference type="ARBA" id="ARBA00011738"/>
    </source>
</evidence>
<comment type="catalytic activity">
    <reaction evidence="22">
        <text>beta-D-Gal-(1-&gt;4)-beta-D-GlcNAc-(1-&gt;3)-beta-D-Gal-(1-&gt;4)-D-Glc + GDP-beta-L-fucose = beta-D-Gal-(1-&gt;4)-[alpha-L-Fuc-(1-&gt;3)]-beta-D-GlcNAc-(1-&gt;3)-beta-D-Gal-(1-&gt;4)-D-Glc + GDP + H(+)</text>
        <dbReference type="Rhea" id="RHEA:77187"/>
        <dbReference type="ChEBI" id="CHEBI:15378"/>
        <dbReference type="ChEBI" id="CHEBI:57273"/>
        <dbReference type="ChEBI" id="CHEBI:58189"/>
        <dbReference type="ChEBI" id="CHEBI:60239"/>
        <dbReference type="ChEBI" id="CHEBI:61352"/>
    </reaction>
    <physiologicalReaction direction="left-to-right" evidence="22">
        <dbReference type="Rhea" id="RHEA:77188"/>
    </physiologicalReaction>
</comment>
<keyword evidence="6 24" id="KW-0808">Transferase</keyword>
<comment type="subcellular location">
    <subcellularLocation>
        <location evidence="24">Golgi apparatus</location>
        <location evidence="24">Golgi stack membrane</location>
        <topology evidence="24">Single-pass type II membrane protein</topology>
    </subcellularLocation>
    <subcellularLocation>
        <location evidence="21">Golgi apparatus</location>
        <location evidence="21">trans-Golgi network membrane</location>
        <topology evidence="21">Single-pass type II membrane protein</topology>
    </subcellularLocation>
</comment>
<reference evidence="27" key="3">
    <citation type="submission" date="2025-09" db="UniProtKB">
        <authorList>
            <consortium name="Ensembl"/>
        </authorList>
    </citation>
    <scope>IDENTIFICATION</scope>
</reference>
<comment type="pathway">
    <text evidence="1">Protein modification; protein glycosylation.</text>
</comment>
<dbReference type="OrthoDB" id="427096at2759"/>
<evidence type="ECO:0000313" key="28">
    <source>
        <dbReference type="Proteomes" id="UP000472265"/>
    </source>
</evidence>
<comment type="subunit">
    <text evidence="4">Homodimer.</text>
</comment>
<dbReference type="EC" id="2.4.1.-" evidence="24"/>
<keyword evidence="12 24" id="KW-0472">Membrane</keyword>
<dbReference type="UniPathway" id="UPA00378"/>
<evidence type="ECO:0000256" key="23">
    <source>
        <dbReference type="ARBA" id="ARBA00043838"/>
    </source>
</evidence>
<dbReference type="Pfam" id="PF17039">
    <property type="entry name" value="Glyco_tran_10_N"/>
    <property type="match status" value="1"/>
</dbReference>
<evidence type="ECO:0000256" key="17">
    <source>
        <dbReference type="ARBA" id="ARBA00036234"/>
    </source>
</evidence>
<dbReference type="Gene3D" id="3.40.50.11660">
    <property type="entry name" value="Glycosyl transferase family 10, C-terminal domain"/>
    <property type="match status" value="1"/>
</dbReference>
<evidence type="ECO:0000259" key="25">
    <source>
        <dbReference type="Pfam" id="PF00852"/>
    </source>
</evidence>
<dbReference type="InterPro" id="IPR055270">
    <property type="entry name" value="Glyco_tran_10_C"/>
</dbReference>
<keyword evidence="10 24" id="KW-0333">Golgi apparatus</keyword>
<comment type="catalytic activity">
    <reaction evidence="19">
        <text>an N-acetyl-alpha-neuraminyl-(2-&gt;3)-beta-D-galactosyl-(1-&gt;4)-N-acetyl-beta-D-glucosaminyl derivative + GDP-beta-L-fucose = an alpha-Neu5Ac-(2-&gt;3)-beta-D-Gal-(1-&gt;4)-[alpha-L-Fuc-(1-&gt;3)]-beta-D-GlcNAc derivative + GDP + H(+)</text>
        <dbReference type="Rhea" id="RHEA:56076"/>
        <dbReference type="ChEBI" id="CHEBI:15378"/>
        <dbReference type="ChEBI" id="CHEBI:57273"/>
        <dbReference type="ChEBI" id="CHEBI:58189"/>
        <dbReference type="ChEBI" id="CHEBI:136545"/>
        <dbReference type="ChEBI" id="CHEBI:139509"/>
    </reaction>
    <physiologicalReaction direction="left-to-right" evidence="19">
        <dbReference type="Rhea" id="RHEA:56077"/>
    </physiologicalReaction>
</comment>
<dbReference type="InParanoid" id="A0A671VV00"/>
<evidence type="ECO:0000256" key="1">
    <source>
        <dbReference type="ARBA" id="ARBA00004922"/>
    </source>
</evidence>
<keyword evidence="7 24" id="KW-0812">Transmembrane</keyword>
<evidence type="ECO:0000256" key="24">
    <source>
        <dbReference type="RuleBase" id="RU003832"/>
    </source>
</evidence>
<dbReference type="RefSeq" id="XP_030267514.1">
    <property type="nucleotide sequence ID" value="XM_030411654.1"/>
</dbReference>
<evidence type="ECO:0000256" key="3">
    <source>
        <dbReference type="ARBA" id="ARBA00008919"/>
    </source>
</evidence>
<proteinExistence type="inferred from homology"/>
<comment type="catalytic activity">
    <reaction evidence="20">
        <text>a neolactoside nLc4Cer + GDP-beta-L-fucose = a neolactoside III(3)-alpha-Fuc-nLc4Cer + GDP + H(+)</text>
        <dbReference type="Rhea" id="RHEA:48376"/>
        <dbReference type="ChEBI" id="CHEBI:15378"/>
        <dbReference type="ChEBI" id="CHEBI:57273"/>
        <dbReference type="ChEBI" id="CHEBI:58189"/>
        <dbReference type="ChEBI" id="CHEBI:90376"/>
        <dbReference type="ChEBI" id="CHEBI:90379"/>
    </reaction>
    <physiologicalReaction direction="left-to-right" evidence="20">
        <dbReference type="Rhea" id="RHEA:48377"/>
    </physiologicalReaction>
</comment>
<dbReference type="Proteomes" id="UP000472265">
    <property type="component" value="Chromosome 3"/>
</dbReference>
<gene>
    <name evidence="27" type="primary">LOC115578614</name>
</gene>
<dbReference type="FunCoup" id="A0A671VV00">
    <property type="interactions" value="79"/>
</dbReference>
<name>A0A671VV00_SPAAU</name>
<dbReference type="PANTHER" id="PTHR11929:SF10">
    <property type="entry name" value="4-GALACTOSYL-N-ACETYLGLUCOSAMINIDE 3-ALPHA-L-FUCOSYLTRANSFERASE 9"/>
    <property type="match status" value="1"/>
</dbReference>
<evidence type="ECO:0000256" key="8">
    <source>
        <dbReference type="ARBA" id="ARBA00022968"/>
    </source>
</evidence>
<evidence type="ECO:0000256" key="20">
    <source>
        <dbReference type="ARBA" id="ARBA00036757"/>
    </source>
</evidence>
<evidence type="ECO:0000256" key="9">
    <source>
        <dbReference type="ARBA" id="ARBA00022989"/>
    </source>
</evidence>
<dbReference type="Ensembl" id="ENSSAUT00010031155.1">
    <property type="protein sequence ID" value="ENSSAUP00010029547.1"/>
    <property type="gene ID" value="ENSSAUG00010012693.1"/>
</dbReference>
<keyword evidence="8" id="KW-0735">Signal-anchor</keyword>
<dbReference type="GO" id="GO:0032580">
    <property type="term" value="C:Golgi cisterna membrane"/>
    <property type="evidence" value="ECO:0007669"/>
    <property type="project" value="UniProtKB-SubCell"/>
</dbReference>
<keyword evidence="14" id="KW-0325">Glycoprotein</keyword>
<keyword evidence="9 24" id="KW-1133">Transmembrane helix</keyword>
<evidence type="ECO:0000259" key="26">
    <source>
        <dbReference type="Pfam" id="PF17039"/>
    </source>
</evidence>
<dbReference type="GO" id="GO:0006629">
    <property type="term" value="P:lipid metabolic process"/>
    <property type="evidence" value="ECO:0007669"/>
    <property type="project" value="UniProtKB-KW"/>
</dbReference>
<keyword evidence="5 24" id="KW-0328">Glycosyltransferase</keyword>
<reference evidence="27" key="1">
    <citation type="submission" date="2021-04" db="EMBL/GenBank/DDBJ databases">
        <authorList>
            <consortium name="Wellcome Sanger Institute Data Sharing"/>
        </authorList>
    </citation>
    <scope>NUCLEOTIDE SEQUENCE [LARGE SCALE GENOMIC DNA]</scope>
</reference>
<dbReference type="Pfam" id="PF00852">
    <property type="entry name" value="Glyco_transf_10"/>
    <property type="match status" value="1"/>
</dbReference>
<comment type="catalytic activity">
    <reaction evidence="16">
        <text>alpha-D-galactosyl-(1-&gt;3)-beta-D-galactosyl-(1-&gt;4)-N-acetyl-beta-D-glucosaminyl-(1-&gt;3)-beta-D-galactosyl-(1-&gt;4)-beta-D-glucosyl-(1&lt;-&gt;1')-ceramide + GDP-beta-L-fucose = a neolactoside IV(3)-alpha-Gal,III(3)-alpha-Fuc-nLc4Cer + GDP + H(+)</text>
        <dbReference type="Rhea" id="RHEA:48380"/>
        <dbReference type="ChEBI" id="CHEBI:15378"/>
        <dbReference type="ChEBI" id="CHEBI:57273"/>
        <dbReference type="ChEBI" id="CHEBI:58189"/>
        <dbReference type="ChEBI" id="CHEBI:90380"/>
        <dbReference type="ChEBI" id="CHEBI:90381"/>
    </reaction>
    <physiologicalReaction direction="left-to-right" evidence="16">
        <dbReference type="Rhea" id="RHEA:48381"/>
    </physiologicalReaction>
</comment>
<sequence>MTRQVVEGKHWEGLMCYCQDGRARMTQMPLSIVCRSKQNKPQTCLLRSGKPSLYEMPVTVDLLDPRESDRTLILNGKMTPPASMKTLFVAAICALLLQCCVLVFFADFEPYDGKNPNEKPIVLLWFRPEGVIFDFKDCSELFNIDSCILTEDRSLYNKSKGVIFYHKHIDWDLGNMPQEPRPSFQKWIWFHVESPTNTRKIPGLENLFNLTFSYRRDADITTRFEHTIRETEMIDDFILPKKDKLVCWIVSNRNPNTGTSTRDQYYQELSKHIKIDLFGSGFTGNRLSLEEYTTISSCKFYLSFENSIHKDYMEKVNGPFAAGTVPVVLGPPRENYEEYIPSDAFIHINDFPDAKSLAEYLLYLDKNEEKYMRYFEWRKFYSVPPHLLGVENEFIHHICLACDYMSRDEGYSVVHDLYEWYFSN</sequence>
<evidence type="ECO:0000256" key="5">
    <source>
        <dbReference type="ARBA" id="ARBA00022676"/>
    </source>
</evidence>
<evidence type="ECO:0000256" key="11">
    <source>
        <dbReference type="ARBA" id="ARBA00023098"/>
    </source>
</evidence>
<comment type="pathway">
    <text evidence="2">Glycolipid biosynthesis.</text>
</comment>
<evidence type="ECO:0000256" key="6">
    <source>
        <dbReference type="ARBA" id="ARBA00022679"/>
    </source>
</evidence>
<keyword evidence="28" id="KW-1185">Reference proteome</keyword>
<comment type="catalytic activity">
    <reaction evidence="18">
        <text>alpha-N-glycoloylneuraminosyl-(2-&gt;3)-beta-D-galactosyl-(1-&gt;4)-N-acetyl-beta-D-glucosaminyl-(1-&gt;3)-beta-D-galactosyl-(1-&gt;4)-N-acetyl-beta-D-glucosaminyl-(1-&gt;3)-beta-D-galactosyl-(1-&gt;4)-beta-D-glucosyl-(1&lt;-&gt;1')-ceramide + GDP-beta-L-fucose = alpha-N-glycoloylneuraminosyl-(2-&gt;3)-beta-D-galactosyl-(1-&gt;4)-N-acetyl-beta-D-glucosaminyl-(1-&gt;3)-beta-D-galactosyl-(1-&gt;4)-[alpha-L-fucosyl-(1-&gt;3)]-N-acetyl-beta-D-glucosaminyl-(1-&gt;3)-beta-D-galactosyl-(1-&gt;4)-beta-D-glucosyl-(1&lt;-&gt;1')-ceramide + GDP + H(+)</text>
        <dbReference type="Rhea" id="RHEA:48388"/>
        <dbReference type="ChEBI" id="CHEBI:15378"/>
        <dbReference type="ChEBI" id="CHEBI:57273"/>
        <dbReference type="ChEBI" id="CHEBI:58189"/>
        <dbReference type="ChEBI" id="CHEBI:90383"/>
        <dbReference type="ChEBI" id="CHEBI:90384"/>
    </reaction>
    <physiologicalReaction direction="left-to-right" evidence="18">
        <dbReference type="Rhea" id="RHEA:48389"/>
    </physiologicalReaction>
</comment>
<keyword evidence="13" id="KW-1015">Disulfide bond</keyword>
<evidence type="ECO:0000256" key="13">
    <source>
        <dbReference type="ARBA" id="ARBA00023157"/>
    </source>
</evidence>
<dbReference type="GO" id="GO:0017083">
    <property type="term" value="F:4-galactosyl-N-acetylglucosaminide 3-alpha-L-fucosyltransferase activity"/>
    <property type="evidence" value="ECO:0007669"/>
    <property type="project" value="UniProtKB-EC"/>
</dbReference>
<feature type="transmembrane region" description="Helical" evidence="24">
    <location>
        <begin position="87"/>
        <end position="106"/>
    </location>
</feature>
<reference evidence="27" key="2">
    <citation type="submission" date="2025-08" db="UniProtKB">
        <authorList>
            <consortium name="Ensembl"/>
        </authorList>
    </citation>
    <scope>IDENTIFICATION</scope>
</reference>
<comment type="similarity">
    <text evidence="3 24">Belongs to the glycosyltransferase 10 family.</text>
</comment>
<comment type="catalytic activity">
    <reaction evidence="17">
        <text>an alpha-Neu5Ac-(2-&gt;3)-beta-D-Gal-(1-&gt;4)-beta-D-GlcNAc-(1-&gt;3)-beta-D-Gal-(1-&gt;4)-beta-D-GlcNAc derivative + GDP-beta-L-fucose = an alpha-Neu5Ac-(2-&gt;3)-beta-D-Gal-(1-&gt;4)-beta-D-GlcNAc-(1-&gt;3)-beta-D-Gal-(1-&gt;4)-[alpha-L-Fuc-(1-&gt;3)]-beta-D-GlcNAc derivative + GDP + H(+)</text>
        <dbReference type="Rhea" id="RHEA:68044"/>
        <dbReference type="ChEBI" id="CHEBI:15378"/>
        <dbReference type="ChEBI" id="CHEBI:57273"/>
        <dbReference type="ChEBI" id="CHEBI:58189"/>
        <dbReference type="ChEBI" id="CHEBI:145343"/>
        <dbReference type="ChEBI" id="CHEBI:176900"/>
    </reaction>
    <physiologicalReaction direction="left-to-right" evidence="17">
        <dbReference type="Rhea" id="RHEA:68045"/>
    </physiologicalReaction>
</comment>
<dbReference type="GeneID" id="115578614"/>
<feature type="domain" description="Fucosyltransferase N-terminal" evidence="26">
    <location>
        <begin position="118"/>
        <end position="224"/>
    </location>
</feature>